<keyword evidence="2" id="KW-1185">Reference proteome</keyword>
<proteinExistence type="predicted"/>
<dbReference type="EMBL" id="JACOOT010000010">
    <property type="protein sequence ID" value="MBC5650356.1"/>
    <property type="molecule type" value="Genomic_DNA"/>
</dbReference>
<evidence type="ECO:0000313" key="1">
    <source>
        <dbReference type="EMBL" id="MBC5650356.1"/>
    </source>
</evidence>
<dbReference type="RefSeq" id="WP_186900999.1">
    <property type="nucleotide sequence ID" value="NZ_JACOOT010000010.1"/>
</dbReference>
<sequence length="91" mass="10633">MAEGILTITVFCMFGLGFYIANKADQFWGEIQENTEEKQHLSKTLFLNTLSDEELLREIHECKIEYKEAEIIIFDAQSRDEKKDFDHNTVA</sequence>
<evidence type="ECO:0000313" key="2">
    <source>
        <dbReference type="Proteomes" id="UP000652847"/>
    </source>
</evidence>
<dbReference type="AlphaFoldDB" id="A0A8I0AHT8"/>
<protein>
    <submittedName>
        <fullName evidence="1">Uncharacterized protein</fullName>
    </submittedName>
</protein>
<organism evidence="1 2">
    <name type="scientific">Blautia segnis</name>
    <dbReference type="NCBI Taxonomy" id="2763030"/>
    <lineage>
        <taxon>Bacteria</taxon>
        <taxon>Bacillati</taxon>
        <taxon>Bacillota</taxon>
        <taxon>Clostridia</taxon>
        <taxon>Lachnospirales</taxon>
        <taxon>Lachnospiraceae</taxon>
        <taxon>Blautia</taxon>
    </lineage>
</organism>
<name>A0A8I0AHT8_9FIRM</name>
<reference evidence="1 2" key="1">
    <citation type="submission" date="2020-08" db="EMBL/GenBank/DDBJ databases">
        <title>Genome public.</title>
        <authorList>
            <person name="Liu C."/>
            <person name="Sun Q."/>
        </authorList>
    </citation>
    <scope>NUCLEOTIDE SEQUENCE [LARGE SCALE GENOMIC DNA]</scope>
    <source>
        <strain evidence="1 2">BX17</strain>
    </source>
</reference>
<dbReference type="Proteomes" id="UP000652847">
    <property type="component" value="Unassembled WGS sequence"/>
</dbReference>
<accession>A0A8I0AHT8</accession>
<gene>
    <name evidence="1" type="ORF">H8S54_04320</name>
</gene>
<comment type="caution">
    <text evidence="1">The sequence shown here is derived from an EMBL/GenBank/DDBJ whole genome shotgun (WGS) entry which is preliminary data.</text>
</comment>